<keyword evidence="3" id="KW-1185">Reference proteome</keyword>
<evidence type="ECO:0000256" key="1">
    <source>
        <dbReference type="SAM" id="MobiDB-lite"/>
    </source>
</evidence>
<accession>A0AAE1LDE5</accession>
<reference evidence="2" key="1">
    <citation type="submission" date="2021-07" db="EMBL/GenBank/DDBJ databases">
        <authorList>
            <person name="Catto M.A."/>
            <person name="Jacobson A."/>
            <person name="Kennedy G."/>
            <person name="Labadie P."/>
            <person name="Hunt B.G."/>
            <person name="Srinivasan R."/>
        </authorList>
    </citation>
    <scope>NUCLEOTIDE SEQUENCE</scope>
    <source>
        <strain evidence="2">PL_HMW_Pooled</strain>
        <tissue evidence="2">Head</tissue>
    </source>
</reference>
<evidence type="ECO:0000313" key="2">
    <source>
        <dbReference type="EMBL" id="KAK3915528.1"/>
    </source>
</evidence>
<proteinExistence type="predicted"/>
<dbReference type="EMBL" id="JAHWGI010000440">
    <property type="protein sequence ID" value="KAK3915528.1"/>
    <property type="molecule type" value="Genomic_DNA"/>
</dbReference>
<dbReference type="Proteomes" id="UP001219518">
    <property type="component" value="Unassembled WGS sequence"/>
</dbReference>
<evidence type="ECO:0000313" key="3">
    <source>
        <dbReference type="Proteomes" id="UP001219518"/>
    </source>
</evidence>
<comment type="caution">
    <text evidence="2">The sequence shown here is derived from an EMBL/GenBank/DDBJ whole genome shotgun (WGS) entry which is preliminary data.</text>
</comment>
<feature type="region of interest" description="Disordered" evidence="1">
    <location>
        <begin position="209"/>
        <end position="247"/>
    </location>
</feature>
<gene>
    <name evidence="2" type="ORF">KUF71_005835</name>
</gene>
<feature type="compositionally biased region" description="Polar residues" evidence="1">
    <location>
        <begin position="232"/>
        <end position="247"/>
    </location>
</feature>
<reference evidence="2" key="2">
    <citation type="journal article" date="2023" name="BMC Genomics">
        <title>Pest status, molecular evolution, and epigenetic factors derived from the genome assembly of Frankliniella fusca, a thysanopteran phytovirus vector.</title>
        <authorList>
            <person name="Catto M.A."/>
            <person name="Labadie P.E."/>
            <person name="Jacobson A.L."/>
            <person name="Kennedy G.G."/>
            <person name="Srinivasan R."/>
            <person name="Hunt B.G."/>
        </authorList>
    </citation>
    <scope>NUCLEOTIDE SEQUENCE</scope>
    <source>
        <strain evidence="2">PL_HMW_Pooled</strain>
    </source>
</reference>
<name>A0AAE1LDE5_9NEOP</name>
<organism evidence="2 3">
    <name type="scientific">Frankliniella fusca</name>
    <dbReference type="NCBI Taxonomy" id="407009"/>
    <lineage>
        <taxon>Eukaryota</taxon>
        <taxon>Metazoa</taxon>
        <taxon>Ecdysozoa</taxon>
        <taxon>Arthropoda</taxon>
        <taxon>Hexapoda</taxon>
        <taxon>Insecta</taxon>
        <taxon>Pterygota</taxon>
        <taxon>Neoptera</taxon>
        <taxon>Paraneoptera</taxon>
        <taxon>Thysanoptera</taxon>
        <taxon>Terebrantia</taxon>
        <taxon>Thripoidea</taxon>
        <taxon>Thripidae</taxon>
        <taxon>Frankliniella</taxon>
    </lineage>
</organism>
<protein>
    <submittedName>
        <fullName evidence="2">2-methylcitrate synthase 1</fullName>
    </submittedName>
</protein>
<sequence>MAEIDRINHRVRPHPAYVPTEDWLNSACSTYQLMRKTNFRVDPYETRSVATEDPVEPSPYWRLRSRVRKGELPLCAIANFDDETRSIRAQTAALLKRVHSPIPRSRGPLHVVLPTPSSLMETPVPHRHTSDHYIEGLLAPINKVQRDVASRSFYVEHPRPYIGKGNLACVSFAGGKAYGKRRSHYDVPEDHHNVQDDIATLSYYNRARAVANGQEPGPEPAATSSRKARQYRPSTDSVSIPDSDSHE</sequence>
<dbReference type="AlphaFoldDB" id="A0AAE1LDE5"/>